<sequence length="358" mass="40479">MYQNVVVLIVLWTTVDCANYQRYAEPGDARYATPSSYSSYSTVANPYSQYPYKSGSYGSDVANFPEVTRYPNYSPGYSTSKYDSYTTPRSNVFYPPGGYSTSGYGDSYGQGSRGYGQGYGQTGQTYGNSYSSYEMPFMNDIRDYCVNRSPQQGIWVDSLMGMWYGVEFVQHLAGDSRVDYARTCIVIHISEPMDNPSTENQLFHVQHINAKFRQEYRHLRLLWDEAGETIEYSLYFRNDSAGYWQVFDGQNGTLAALPKYRQFSGSIQVLKAVNDHLLLNFCQDSVNGKSPQLYSVLFSREPGFMAEWELNSVHALLQNKKLSVASRRMVCGNSADRPIVSLASSFILLLLAYTIGSY</sequence>
<gene>
    <name evidence="3 4" type="primary">LOC113492765</name>
</gene>
<dbReference type="Proteomes" id="UP000322000">
    <property type="component" value="Chromosome 4"/>
</dbReference>
<evidence type="ECO:0000256" key="1">
    <source>
        <dbReference type="SAM" id="SignalP"/>
    </source>
</evidence>
<reference evidence="3 4" key="1">
    <citation type="submission" date="2025-04" db="UniProtKB">
        <authorList>
            <consortium name="RefSeq"/>
        </authorList>
    </citation>
    <scope>IDENTIFICATION</scope>
</reference>
<evidence type="ECO:0000313" key="3">
    <source>
        <dbReference type="RefSeq" id="XP_026726222.1"/>
    </source>
</evidence>
<protein>
    <submittedName>
        <fullName evidence="3 4">Uncharacterized protein LOC113492765</fullName>
    </submittedName>
</protein>
<keyword evidence="2" id="KW-1185">Reference proteome</keyword>
<dbReference type="OrthoDB" id="6615450at2759"/>
<dbReference type="AlphaFoldDB" id="A0A7E5VD47"/>
<evidence type="ECO:0000313" key="2">
    <source>
        <dbReference type="Proteomes" id="UP000322000"/>
    </source>
</evidence>
<feature type="chain" id="PRO_5044656479" evidence="1">
    <location>
        <begin position="18"/>
        <end position="358"/>
    </location>
</feature>
<dbReference type="GeneID" id="113492765"/>
<dbReference type="KEGG" id="tnl:113492765"/>
<evidence type="ECO:0000313" key="4">
    <source>
        <dbReference type="RefSeq" id="XP_026726223.1"/>
    </source>
</evidence>
<feature type="signal peptide" evidence="1">
    <location>
        <begin position="1"/>
        <end position="17"/>
    </location>
</feature>
<proteinExistence type="predicted"/>
<dbReference type="RefSeq" id="XP_026726223.1">
    <property type="nucleotide sequence ID" value="XM_026870422.1"/>
</dbReference>
<keyword evidence="1" id="KW-0732">Signal</keyword>
<name>A0A7E5VD47_TRINI</name>
<organism evidence="2 4">
    <name type="scientific">Trichoplusia ni</name>
    <name type="common">Cabbage looper</name>
    <dbReference type="NCBI Taxonomy" id="7111"/>
    <lineage>
        <taxon>Eukaryota</taxon>
        <taxon>Metazoa</taxon>
        <taxon>Ecdysozoa</taxon>
        <taxon>Arthropoda</taxon>
        <taxon>Hexapoda</taxon>
        <taxon>Insecta</taxon>
        <taxon>Pterygota</taxon>
        <taxon>Neoptera</taxon>
        <taxon>Endopterygota</taxon>
        <taxon>Lepidoptera</taxon>
        <taxon>Glossata</taxon>
        <taxon>Ditrysia</taxon>
        <taxon>Noctuoidea</taxon>
        <taxon>Noctuidae</taxon>
        <taxon>Plusiinae</taxon>
        <taxon>Trichoplusia</taxon>
    </lineage>
</organism>
<dbReference type="RefSeq" id="XP_026726222.1">
    <property type="nucleotide sequence ID" value="XM_026870421.1"/>
</dbReference>
<accession>A0A7E5VD47</accession>